<protein>
    <submittedName>
        <fullName evidence="8">Aldo/keto reductase</fullName>
    </submittedName>
</protein>
<dbReference type="Proteomes" id="UP000733611">
    <property type="component" value="Unassembled WGS sequence"/>
</dbReference>
<dbReference type="SUPFAM" id="SSF51430">
    <property type="entry name" value="NAD(P)-linked oxidoreductase"/>
    <property type="match status" value="1"/>
</dbReference>
<dbReference type="InterPro" id="IPR018170">
    <property type="entry name" value="Aldo/ket_reductase_CS"/>
</dbReference>
<dbReference type="EMBL" id="JAHLFE010000189">
    <property type="protein sequence ID" value="MBU3845044.1"/>
    <property type="molecule type" value="Genomic_DNA"/>
</dbReference>
<evidence type="ECO:0000256" key="2">
    <source>
        <dbReference type="ARBA" id="ARBA00022857"/>
    </source>
</evidence>
<dbReference type="PANTHER" id="PTHR43827">
    <property type="entry name" value="2,5-DIKETO-D-GLUCONIC ACID REDUCTASE"/>
    <property type="match status" value="1"/>
</dbReference>
<dbReference type="PROSITE" id="PS00063">
    <property type="entry name" value="ALDOKETO_REDUCTASE_3"/>
    <property type="match status" value="1"/>
</dbReference>
<gene>
    <name evidence="8" type="ORF">H9847_09335</name>
</gene>
<dbReference type="AlphaFoldDB" id="A0A948THK6"/>
<dbReference type="PROSITE" id="PS00062">
    <property type="entry name" value="ALDOKETO_REDUCTASE_2"/>
    <property type="match status" value="1"/>
</dbReference>
<dbReference type="InterPro" id="IPR020471">
    <property type="entry name" value="AKR"/>
</dbReference>
<evidence type="ECO:0000313" key="8">
    <source>
        <dbReference type="EMBL" id="MBU3845044.1"/>
    </source>
</evidence>
<evidence type="ECO:0000256" key="3">
    <source>
        <dbReference type="ARBA" id="ARBA00023002"/>
    </source>
</evidence>
<comment type="similarity">
    <text evidence="1">Belongs to the aldo/keto reductase family.</text>
</comment>
<reference evidence="8" key="2">
    <citation type="submission" date="2021-04" db="EMBL/GenBank/DDBJ databases">
        <authorList>
            <person name="Gilroy R."/>
        </authorList>
    </citation>
    <scope>NUCLEOTIDE SEQUENCE</scope>
    <source>
        <strain evidence="8">378</strain>
    </source>
</reference>
<evidence type="ECO:0000256" key="6">
    <source>
        <dbReference type="PIRSR" id="PIRSR000097-3"/>
    </source>
</evidence>
<accession>A0A948THK6</accession>
<evidence type="ECO:0000256" key="1">
    <source>
        <dbReference type="ARBA" id="ARBA00007905"/>
    </source>
</evidence>
<feature type="domain" description="NADP-dependent oxidoreductase" evidence="7">
    <location>
        <begin position="15"/>
        <end position="257"/>
    </location>
</feature>
<dbReference type="PROSITE" id="PS00798">
    <property type="entry name" value="ALDOKETO_REDUCTASE_1"/>
    <property type="match status" value="1"/>
</dbReference>
<comment type="caution">
    <text evidence="8">The sequence shown here is derived from an EMBL/GenBank/DDBJ whole genome shotgun (WGS) entry which is preliminary data.</text>
</comment>
<dbReference type="PIRSF" id="PIRSF000097">
    <property type="entry name" value="AKR"/>
    <property type="match status" value="1"/>
</dbReference>
<evidence type="ECO:0000259" key="7">
    <source>
        <dbReference type="Pfam" id="PF00248"/>
    </source>
</evidence>
<evidence type="ECO:0000313" key="9">
    <source>
        <dbReference type="Proteomes" id="UP000733611"/>
    </source>
</evidence>
<feature type="site" description="Lowers pKa of active site Tyr" evidence="6">
    <location>
        <position position="74"/>
    </location>
</feature>
<feature type="active site" description="Proton donor" evidence="4">
    <location>
        <position position="49"/>
    </location>
</feature>
<dbReference type="PANTHER" id="PTHR43827:SF3">
    <property type="entry name" value="NADP-DEPENDENT OXIDOREDUCTASE DOMAIN-CONTAINING PROTEIN"/>
    <property type="match status" value="1"/>
</dbReference>
<reference evidence="8" key="1">
    <citation type="journal article" date="2021" name="PeerJ">
        <title>Extensive microbial diversity within the chicken gut microbiome revealed by metagenomics and culture.</title>
        <authorList>
            <person name="Gilroy R."/>
            <person name="Ravi A."/>
            <person name="Getino M."/>
            <person name="Pursley I."/>
            <person name="Horton D.L."/>
            <person name="Alikhan N.F."/>
            <person name="Baker D."/>
            <person name="Gharbi K."/>
            <person name="Hall N."/>
            <person name="Watson M."/>
            <person name="Adriaenssens E.M."/>
            <person name="Foster-Nyarko E."/>
            <person name="Jarju S."/>
            <person name="Secka A."/>
            <person name="Antonio M."/>
            <person name="Oren A."/>
            <person name="Chaudhuri R.R."/>
            <person name="La Ragione R."/>
            <person name="Hildebrand F."/>
            <person name="Pallen M.J."/>
        </authorList>
    </citation>
    <scope>NUCLEOTIDE SEQUENCE</scope>
    <source>
        <strain evidence="8">378</strain>
    </source>
</reference>
<organism evidence="8 9">
    <name type="scientific">Candidatus Anaerobiospirillum pullicola</name>
    <dbReference type="NCBI Taxonomy" id="2838451"/>
    <lineage>
        <taxon>Bacteria</taxon>
        <taxon>Pseudomonadati</taxon>
        <taxon>Pseudomonadota</taxon>
        <taxon>Gammaproteobacteria</taxon>
        <taxon>Aeromonadales</taxon>
        <taxon>Succinivibrionaceae</taxon>
        <taxon>Anaerobiospirillum</taxon>
    </lineage>
</organism>
<name>A0A948THK6_9GAMM</name>
<dbReference type="CDD" id="cd19133">
    <property type="entry name" value="AKR_AKR5F1"/>
    <property type="match status" value="1"/>
</dbReference>
<dbReference type="Gene3D" id="3.20.20.100">
    <property type="entry name" value="NADP-dependent oxidoreductase domain"/>
    <property type="match status" value="1"/>
</dbReference>
<keyword evidence="2" id="KW-0521">NADP</keyword>
<dbReference type="InterPro" id="IPR023210">
    <property type="entry name" value="NADP_OxRdtase_dom"/>
</dbReference>
<keyword evidence="3" id="KW-0560">Oxidoreductase</keyword>
<proteinExistence type="inferred from homology"/>
<evidence type="ECO:0000256" key="5">
    <source>
        <dbReference type="PIRSR" id="PIRSR000097-2"/>
    </source>
</evidence>
<dbReference type="InterPro" id="IPR036812">
    <property type="entry name" value="NAD(P)_OxRdtase_dom_sf"/>
</dbReference>
<dbReference type="PRINTS" id="PR00069">
    <property type="entry name" value="ALDKETRDTASE"/>
</dbReference>
<dbReference type="GO" id="GO:0016616">
    <property type="term" value="F:oxidoreductase activity, acting on the CH-OH group of donors, NAD or NADP as acceptor"/>
    <property type="evidence" value="ECO:0007669"/>
    <property type="project" value="UniProtKB-ARBA"/>
</dbReference>
<sequence>MQHLVLSNGVRMPILGFGVFQLPDQRQCQEVVAEALAIGYRLIDTAQAYGNEEAVGKAIIASGVPREQVFLTSKIWISHSGEKKAMASIEESLKKLQTDYLDLMLIHQPFGDYYGTYRALEKALAEGKCRAIGVSNFFADRLVDLCNFVDVRPQVNQMETHVFQQQTALRPYLDKYKVQLEAWGPFAEGRNGFFTQPLLQKIAEKRHKSVAQVGLRFLIQSGIIAIPKSSHRERMEENIDIFDFELTKADMEQIRGLDLKRSLCCDHSDPEFVQALVELSKQQS</sequence>
<dbReference type="Pfam" id="PF00248">
    <property type="entry name" value="Aldo_ket_red"/>
    <property type="match status" value="1"/>
</dbReference>
<feature type="binding site" evidence="5">
    <location>
        <position position="107"/>
    </location>
    <ligand>
        <name>substrate</name>
    </ligand>
</feature>
<evidence type="ECO:0000256" key="4">
    <source>
        <dbReference type="PIRSR" id="PIRSR000097-1"/>
    </source>
</evidence>
<dbReference type="FunFam" id="3.20.20.100:FF:000015">
    <property type="entry name" value="Oxidoreductase, aldo/keto reductase family"/>
    <property type="match status" value="1"/>
</dbReference>